<sequence>MGILTILLIVSVVLLIRAENKDNKPITQIMDTDNKLESIAIGSIPRRKRSYSGYCSDENTAFTSDGGGNTVFLDRQSPDCGRQAMKKFLLDRNNGGNEVRYELRCCSLPSGFSDSPVTRHTDFNYDGRGNVAYLDRHHVSCPGSAFLKSFHLNRNSGHDMYRYTYSCYPPYSSTSTTCYRDSTRGNSIGYWRDWRRGKLIYLDRHSVSCREGYFLNEFQLANAGHRLIKYRYRCCTED</sequence>
<proteinExistence type="predicted"/>
<keyword evidence="3" id="KW-1185">Reference proteome</keyword>
<feature type="chain" id="PRO_5027111053" description="Apextrin C-terminal domain-containing protein" evidence="1">
    <location>
        <begin position="19"/>
        <end position="238"/>
    </location>
</feature>
<evidence type="ECO:0000313" key="2">
    <source>
        <dbReference type="EMBL" id="CAC5381969.1"/>
    </source>
</evidence>
<keyword evidence="1" id="KW-0732">Signal</keyword>
<protein>
    <recommendedName>
        <fullName evidence="4">Apextrin C-terminal domain-containing protein</fullName>
    </recommendedName>
</protein>
<evidence type="ECO:0000256" key="1">
    <source>
        <dbReference type="SAM" id="SignalP"/>
    </source>
</evidence>
<reference evidence="2 3" key="1">
    <citation type="submission" date="2020-06" db="EMBL/GenBank/DDBJ databases">
        <authorList>
            <person name="Li R."/>
            <person name="Bekaert M."/>
        </authorList>
    </citation>
    <scope>NUCLEOTIDE SEQUENCE [LARGE SCALE GENOMIC DNA]</scope>
    <source>
        <strain evidence="3">wild</strain>
    </source>
</reference>
<accession>A0A6J8BH44</accession>
<dbReference type="EMBL" id="CACVKT020003176">
    <property type="protein sequence ID" value="CAC5381969.1"/>
    <property type="molecule type" value="Genomic_DNA"/>
</dbReference>
<dbReference type="AlphaFoldDB" id="A0A6J8BH44"/>
<name>A0A6J8BH44_MYTCO</name>
<organism evidence="2 3">
    <name type="scientific">Mytilus coruscus</name>
    <name type="common">Sea mussel</name>
    <dbReference type="NCBI Taxonomy" id="42192"/>
    <lineage>
        <taxon>Eukaryota</taxon>
        <taxon>Metazoa</taxon>
        <taxon>Spiralia</taxon>
        <taxon>Lophotrochozoa</taxon>
        <taxon>Mollusca</taxon>
        <taxon>Bivalvia</taxon>
        <taxon>Autobranchia</taxon>
        <taxon>Pteriomorphia</taxon>
        <taxon>Mytilida</taxon>
        <taxon>Mytiloidea</taxon>
        <taxon>Mytilidae</taxon>
        <taxon>Mytilinae</taxon>
        <taxon>Mytilus</taxon>
    </lineage>
</organism>
<feature type="signal peptide" evidence="1">
    <location>
        <begin position="1"/>
        <end position="18"/>
    </location>
</feature>
<evidence type="ECO:0008006" key="4">
    <source>
        <dbReference type="Google" id="ProtNLM"/>
    </source>
</evidence>
<evidence type="ECO:0000313" key="3">
    <source>
        <dbReference type="Proteomes" id="UP000507470"/>
    </source>
</evidence>
<dbReference type="OrthoDB" id="543966at2759"/>
<dbReference type="Proteomes" id="UP000507470">
    <property type="component" value="Unassembled WGS sequence"/>
</dbReference>
<gene>
    <name evidence="2" type="ORF">MCOR_17849</name>
</gene>